<gene>
    <name evidence="1" type="ORF">BKA15_006612</name>
</gene>
<sequence length="192" mass="20290">MSTDSEGPAQADEALVAALIELERHVGEAGWDQPPRLFALVRTDDVIAAEPGLVDRLGLRGSADGAPADALTAIEQDHFQSTGDLVADLAPVIWPEPVFGCAIAAERTFLPAAAEADLPEDPDRAAEFVNQHPDRQDVRVVVGVDRAGHRHGVARLTSRPEDLLAAPDLVPGLGAALAHTLNSEEPDGEERP</sequence>
<dbReference type="NCBIfam" id="NF040618">
    <property type="entry name" value="PPA1309_fam"/>
    <property type="match status" value="1"/>
</dbReference>
<protein>
    <submittedName>
        <fullName evidence="1">Uncharacterized protein</fullName>
    </submittedName>
</protein>
<dbReference type="InterPro" id="IPR047681">
    <property type="entry name" value="PPA1309-like"/>
</dbReference>
<reference evidence="1 2" key="1">
    <citation type="submission" date="2020-07" db="EMBL/GenBank/DDBJ databases">
        <title>Sequencing the genomes of 1000 actinobacteria strains.</title>
        <authorList>
            <person name="Klenk H.-P."/>
        </authorList>
    </citation>
    <scope>NUCLEOTIDE SEQUENCE [LARGE SCALE GENOMIC DNA]</scope>
    <source>
        <strain evidence="1 2">DSM 22083</strain>
    </source>
</reference>
<dbReference type="EMBL" id="JACCBU010000001">
    <property type="protein sequence ID" value="NYE75283.1"/>
    <property type="molecule type" value="Genomic_DNA"/>
</dbReference>
<accession>A0A7Y9LFW9</accession>
<evidence type="ECO:0000313" key="1">
    <source>
        <dbReference type="EMBL" id="NYE75283.1"/>
    </source>
</evidence>
<name>A0A7Y9LFW9_9ACTN</name>
<keyword evidence="2" id="KW-1185">Reference proteome</keyword>
<dbReference type="AlphaFoldDB" id="A0A7Y9LFW9"/>
<comment type="caution">
    <text evidence="1">The sequence shown here is derived from an EMBL/GenBank/DDBJ whole genome shotgun (WGS) entry which is preliminary data.</text>
</comment>
<organism evidence="1 2">
    <name type="scientific">Microlunatus parietis</name>
    <dbReference type="NCBI Taxonomy" id="682979"/>
    <lineage>
        <taxon>Bacteria</taxon>
        <taxon>Bacillati</taxon>
        <taxon>Actinomycetota</taxon>
        <taxon>Actinomycetes</taxon>
        <taxon>Propionibacteriales</taxon>
        <taxon>Propionibacteriaceae</taxon>
        <taxon>Microlunatus</taxon>
    </lineage>
</organism>
<proteinExistence type="predicted"/>
<dbReference type="RefSeq" id="WP_179757814.1">
    <property type="nucleotide sequence ID" value="NZ_JACCBU010000001.1"/>
</dbReference>
<dbReference type="Proteomes" id="UP000569914">
    <property type="component" value="Unassembled WGS sequence"/>
</dbReference>
<evidence type="ECO:0000313" key="2">
    <source>
        <dbReference type="Proteomes" id="UP000569914"/>
    </source>
</evidence>